<evidence type="ECO:0000313" key="2">
    <source>
        <dbReference type="Proteomes" id="UP000250235"/>
    </source>
</evidence>
<evidence type="ECO:0000313" key="1">
    <source>
        <dbReference type="EMBL" id="KZV23183.1"/>
    </source>
</evidence>
<organism evidence="1 2">
    <name type="scientific">Dorcoceras hygrometricum</name>
    <dbReference type="NCBI Taxonomy" id="472368"/>
    <lineage>
        <taxon>Eukaryota</taxon>
        <taxon>Viridiplantae</taxon>
        <taxon>Streptophyta</taxon>
        <taxon>Embryophyta</taxon>
        <taxon>Tracheophyta</taxon>
        <taxon>Spermatophyta</taxon>
        <taxon>Magnoliopsida</taxon>
        <taxon>eudicotyledons</taxon>
        <taxon>Gunneridae</taxon>
        <taxon>Pentapetalae</taxon>
        <taxon>asterids</taxon>
        <taxon>lamiids</taxon>
        <taxon>Lamiales</taxon>
        <taxon>Gesneriaceae</taxon>
        <taxon>Didymocarpoideae</taxon>
        <taxon>Trichosporeae</taxon>
        <taxon>Loxocarpinae</taxon>
        <taxon>Dorcoceras</taxon>
    </lineage>
</organism>
<proteinExistence type="predicted"/>
<reference evidence="1 2" key="1">
    <citation type="journal article" date="2015" name="Proc. Natl. Acad. Sci. U.S.A.">
        <title>The resurrection genome of Boea hygrometrica: A blueprint for survival of dehydration.</title>
        <authorList>
            <person name="Xiao L."/>
            <person name="Yang G."/>
            <person name="Zhang L."/>
            <person name="Yang X."/>
            <person name="Zhao S."/>
            <person name="Ji Z."/>
            <person name="Zhou Q."/>
            <person name="Hu M."/>
            <person name="Wang Y."/>
            <person name="Chen M."/>
            <person name="Xu Y."/>
            <person name="Jin H."/>
            <person name="Xiao X."/>
            <person name="Hu G."/>
            <person name="Bao F."/>
            <person name="Hu Y."/>
            <person name="Wan P."/>
            <person name="Li L."/>
            <person name="Deng X."/>
            <person name="Kuang T."/>
            <person name="Xiang C."/>
            <person name="Zhu J.K."/>
            <person name="Oliver M.J."/>
            <person name="He Y."/>
        </authorList>
    </citation>
    <scope>NUCLEOTIDE SEQUENCE [LARGE SCALE GENOMIC DNA]</scope>
    <source>
        <strain evidence="2">cv. XS01</strain>
    </source>
</reference>
<name>A0A2Z7AN74_9LAMI</name>
<keyword evidence="2" id="KW-1185">Reference proteome</keyword>
<protein>
    <submittedName>
        <fullName evidence="1">Uncharacterized protein</fullName>
    </submittedName>
</protein>
<dbReference type="AlphaFoldDB" id="A0A2Z7AN74"/>
<sequence length="84" mass="9297">MVAEEEQVARAVGAQTLGPKKGSVLPAKRRSVKKMMLDEIIGSLSSCLQRVKQKHQPRRRTLHHLKKIDGAGIKEKTSAVFPNP</sequence>
<dbReference type="EMBL" id="KV013947">
    <property type="protein sequence ID" value="KZV23183.1"/>
    <property type="molecule type" value="Genomic_DNA"/>
</dbReference>
<dbReference type="OrthoDB" id="1747351at2759"/>
<dbReference type="Proteomes" id="UP000250235">
    <property type="component" value="Unassembled WGS sequence"/>
</dbReference>
<accession>A0A2Z7AN74</accession>
<gene>
    <name evidence="1" type="ORF">F511_05022</name>
</gene>